<proteinExistence type="predicted"/>
<gene>
    <name evidence="1" type="ORF">T4E_11196</name>
</gene>
<name>A0A0V0XDY2_TRIPS</name>
<comment type="caution">
    <text evidence="1">The sequence shown here is derived from an EMBL/GenBank/DDBJ whole genome shotgun (WGS) entry which is preliminary data.</text>
</comment>
<evidence type="ECO:0000313" key="2">
    <source>
        <dbReference type="Proteomes" id="UP000054815"/>
    </source>
</evidence>
<reference evidence="1 2" key="1">
    <citation type="submission" date="2015-01" db="EMBL/GenBank/DDBJ databases">
        <title>Evolution of Trichinella species and genotypes.</title>
        <authorList>
            <person name="Korhonen P.K."/>
            <person name="Edoardo P."/>
            <person name="Giuseppe L.R."/>
            <person name="Gasser R.B."/>
        </authorList>
    </citation>
    <scope>NUCLEOTIDE SEQUENCE [LARGE SCALE GENOMIC DNA]</scope>
    <source>
        <strain evidence="1">ISS141</strain>
    </source>
</reference>
<organism evidence="1 2">
    <name type="scientific">Trichinella pseudospiralis</name>
    <name type="common">Parasitic roundworm</name>
    <dbReference type="NCBI Taxonomy" id="6337"/>
    <lineage>
        <taxon>Eukaryota</taxon>
        <taxon>Metazoa</taxon>
        <taxon>Ecdysozoa</taxon>
        <taxon>Nematoda</taxon>
        <taxon>Enoplea</taxon>
        <taxon>Dorylaimia</taxon>
        <taxon>Trichinellida</taxon>
        <taxon>Trichinellidae</taxon>
        <taxon>Trichinella</taxon>
    </lineage>
</organism>
<sequence>MVKHGKARHPAARDIAPIFLRKPNLIYQKATVNHGKVRHSAAHDIAPIFLKTPNQI</sequence>
<protein>
    <submittedName>
        <fullName evidence="1">Uncharacterized protein</fullName>
    </submittedName>
</protein>
<accession>A0A0V0XDY2</accession>
<dbReference type="Proteomes" id="UP000054815">
    <property type="component" value="Unassembled WGS sequence"/>
</dbReference>
<dbReference type="AlphaFoldDB" id="A0A0V0XDY2"/>
<evidence type="ECO:0000313" key="1">
    <source>
        <dbReference type="EMBL" id="KRX86204.1"/>
    </source>
</evidence>
<dbReference type="EMBL" id="JYDU01000426">
    <property type="protein sequence ID" value="KRX86204.1"/>
    <property type="molecule type" value="Genomic_DNA"/>
</dbReference>